<accession>A0A0L6W501</accession>
<protein>
    <recommendedName>
        <fullName evidence="9">4-hydroxybenzoate polyprenyltransferase</fullName>
        <ecNumber evidence="9">2.5.1.39</ecNumber>
    </recommendedName>
</protein>
<feature type="transmembrane region" description="Helical" evidence="10">
    <location>
        <begin position="89"/>
        <end position="107"/>
    </location>
</feature>
<keyword evidence="7 10" id="KW-1133">Transmembrane helix</keyword>
<dbReference type="Gene3D" id="1.10.357.140">
    <property type="entry name" value="UbiA prenyltransferase"/>
    <property type="match status" value="1"/>
</dbReference>
<evidence type="ECO:0000313" key="12">
    <source>
        <dbReference type="Proteomes" id="UP000037175"/>
    </source>
</evidence>
<evidence type="ECO:0000256" key="4">
    <source>
        <dbReference type="ARBA" id="ARBA00022519"/>
    </source>
</evidence>
<dbReference type="EMBL" id="LGTE01000002">
    <property type="protein sequence ID" value="KNZ70662.1"/>
    <property type="molecule type" value="Genomic_DNA"/>
</dbReference>
<feature type="transmembrane region" description="Helical" evidence="10">
    <location>
        <begin position="20"/>
        <end position="36"/>
    </location>
</feature>
<comment type="similarity">
    <text evidence="3">Belongs to the UbiA prenyltransferase family.</text>
</comment>
<keyword evidence="4" id="KW-0997">Cell inner membrane</keyword>
<dbReference type="GO" id="GO:0006744">
    <property type="term" value="P:ubiquinone biosynthetic process"/>
    <property type="evidence" value="ECO:0007669"/>
    <property type="project" value="TreeGrafter"/>
</dbReference>
<evidence type="ECO:0000256" key="8">
    <source>
        <dbReference type="ARBA" id="ARBA00023136"/>
    </source>
</evidence>
<evidence type="ECO:0000256" key="3">
    <source>
        <dbReference type="ARBA" id="ARBA00005985"/>
    </source>
</evidence>
<keyword evidence="8 10" id="KW-0472">Membrane</keyword>
<dbReference type="Pfam" id="PF01040">
    <property type="entry name" value="UbiA"/>
    <property type="match status" value="1"/>
</dbReference>
<gene>
    <name evidence="11" type="ORF">Tfer_0340</name>
</gene>
<dbReference type="InterPro" id="IPR006371">
    <property type="entry name" value="Polyprenyltransferase_UbiA-li"/>
</dbReference>
<reference evidence="12" key="1">
    <citation type="submission" date="2015-07" db="EMBL/GenBank/DDBJ databases">
        <title>Complete Genome of Thermincola ferriacetica strain Z-0001T.</title>
        <authorList>
            <person name="Lusk B."/>
            <person name="Badalamenti J.P."/>
            <person name="Parameswaran P."/>
            <person name="Bond D.R."/>
            <person name="Torres C.I."/>
        </authorList>
    </citation>
    <scope>NUCLEOTIDE SEQUENCE [LARGE SCALE GENOMIC DNA]</scope>
    <source>
        <strain evidence="12">Z-0001</strain>
    </source>
</reference>
<dbReference type="Proteomes" id="UP000037175">
    <property type="component" value="Unassembled WGS sequence"/>
</dbReference>
<dbReference type="CDD" id="cd13959">
    <property type="entry name" value="PT_UbiA_COQ2"/>
    <property type="match status" value="1"/>
</dbReference>
<dbReference type="InterPro" id="IPR044878">
    <property type="entry name" value="UbiA_sf"/>
</dbReference>
<feature type="transmembrane region" description="Helical" evidence="10">
    <location>
        <begin position="210"/>
        <end position="231"/>
    </location>
</feature>
<feature type="transmembrane region" description="Helical" evidence="10">
    <location>
        <begin position="42"/>
        <end position="63"/>
    </location>
</feature>
<dbReference type="RefSeq" id="WP_013120635.1">
    <property type="nucleotide sequence ID" value="NZ_LGTE01000002.1"/>
</dbReference>
<dbReference type="AlphaFoldDB" id="A0A0L6W501"/>
<comment type="subcellular location">
    <subcellularLocation>
        <location evidence="2">Membrane</location>
        <topology evidence="2">Multi-pass membrane protein</topology>
    </subcellularLocation>
</comment>
<dbReference type="InterPro" id="IPR000537">
    <property type="entry name" value="UbiA_prenyltransferase"/>
</dbReference>
<organism evidence="11 12">
    <name type="scientific">Thermincola ferriacetica</name>
    <dbReference type="NCBI Taxonomy" id="281456"/>
    <lineage>
        <taxon>Bacteria</taxon>
        <taxon>Bacillati</taxon>
        <taxon>Bacillota</taxon>
        <taxon>Clostridia</taxon>
        <taxon>Eubacteriales</taxon>
        <taxon>Thermincolaceae</taxon>
        <taxon>Thermincola</taxon>
    </lineage>
</organism>
<evidence type="ECO:0000256" key="9">
    <source>
        <dbReference type="ARBA" id="ARBA00034524"/>
    </source>
</evidence>
<keyword evidence="6 10" id="KW-0812">Transmembrane</keyword>
<evidence type="ECO:0000256" key="5">
    <source>
        <dbReference type="ARBA" id="ARBA00022679"/>
    </source>
</evidence>
<dbReference type="GO" id="GO:0008412">
    <property type="term" value="F:4-hydroxybenzoate polyprenyltransferase activity"/>
    <property type="evidence" value="ECO:0007669"/>
    <property type="project" value="UniProtKB-EC"/>
</dbReference>
<dbReference type="PANTHER" id="PTHR11048:SF28">
    <property type="entry name" value="4-HYDROXYBENZOATE POLYPRENYLTRANSFERASE, MITOCHONDRIAL"/>
    <property type="match status" value="1"/>
</dbReference>
<evidence type="ECO:0000256" key="10">
    <source>
        <dbReference type="SAM" id="Phobius"/>
    </source>
</evidence>
<evidence type="ECO:0000256" key="6">
    <source>
        <dbReference type="ARBA" id="ARBA00022692"/>
    </source>
</evidence>
<dbReference type="PANTHER" id="PTHR11048">
    <property type="entry name" value="PRENYLTRANSFERASES"/>
    <property type="match status" value="1"/>
</dbReference>
<comment type="caution">
    <text evidence="11">The sequence shown here is derived from an EMBL/GenBank/DDBJ whole genome shotgun (WGS) entry which is preliminary data.</text>
</comment>
<dbReference type="GO" id="GO:0005886">
    <property type="term" value="C:plasma membrane"/>
    <property type="evidence" value="ECO:0007669"/>
    <property type="project" value="TreeGrafter"/>
</dbReference>
<proteinExistence type="inferred from homology"/>
<evidence type="ECO:0000256" key="1">
    <source>
        <dbReference type="ARBA" id="ARBA00001946"/>
    </source>
</evidence>
<comment type="cofactor">
    <cofactor evidence="1">
        <name>Mg(2+)</name>
        <dbReference type="ChEBI" id="CHEBI:18420"/>
    </cofactor>
</comment>
<dbReference type="FunFam" id="1.20.120.1780:FF:000001">
    <property type="entry name" value="4-hydroxybenzoate octaprenyltransferase"/>
    <property type="match status" value="1"/>
</dbReference>
<feature type="transmembrane region" description="Helical" evidence="10">
    <location>
        <begin position="113"/>
        <end position="133"/>
    </location>
</feature>
<keyword evidence="4" id="KW-1003">Cell membrane</keyword>
<dbReference type="Gene3D" id="1.20.120.1780">
    <property type="entry name" value="UbiA prenyltransferase"/>
    <property type="match status" value="1"/>
</dbReference>
<keyword evidence="12" id="KW-1185">Reference proteome</keyword>
<dbReference type="EC" id="2.5.1.39" evidence="9"/>
<keyword evidence="5 11" id="KW-0808">Transferase</keyword>
<feature type="transmembrane region" description="Helical" evidence="10">
    <location>
        <begin position="140"/>
        <end position="160"/>
    </location>
</feature>
<dbReference type="NCBIfam" id="TIGR01475">
    <property type="entry name" value="ubiA_other"/>
    <property type="match status" value="1"/>
</dbReference>
<feature type="transmembrane region" description="Helical" evidence="10">
    <location>
        <begin position="237"/>
        <end position="257"/>
    </location>
</feature>
<name>A0A0L6W501_9FIRM</name>
<dbReference type="InterPro" id="IPR039653">
    <property type="entry name" value="Prenyltransferase"/>
</dbReference>
<sequence>MLVKKVRTFGEMIKFEHTVFALPFAYLGAFFAHKGIPAASDLFWITMAMVGARTAAMSLNRLIDRHIDAKNPRTAQRHLPQGLITVKEVWLYIILSFALLLVSAWQLNPLHLTVPLTVKLMPIAVFFLSFYSFTKRFTWLCHIVLGISIGLAPVGSWVGITGRIEFPAILLGLAVATWIAGFDVIYACQDVEFDRRENLYSIPVRFGIRAALWISNGLHILTMVFLVWVGISLHLEIFYWLGIAVSTIILVYEHSIVSPTDLSRLNVAFFNMNGILSVILFLFTLINYFH</sequence>
<evidence type="ECO:0000256" key="7">
    <source>
        <dbReference type="ARBA" id="ARBA00022989"/>
    </source>
</evidence>
<dbReference type="FunFam" id="1.10.357.140:FF:000008">
    <property type="entry name" value="4-hydroxybenzoate octaprenyltransferase"/>
    <property type="match status" value="1"/>
</dbReference>
<evidence type="ECO:0000313" key="11">
    <source>
        <dbReference type="EMBL" id="KNZ70662.1"/>
    </source>
</evidence>
<feature type="transmembrane region" description="Helical" evidence="10">
    <location>
        <begin position="269"/>
        <end position="289"/>
    </location>
</feature>
<evidence type="ECO:0000256" key="2">
    <source>
        <dbReference type="ARBA" id="ARBA00004141"/>
    </source>
</evidence>
<feature type="transmembrane region" description="Helical" evidence="10">
    <location>
        <begin position="166"/>
        <end position="189"/>
    </location>
</feature>
<dbReference type="PATRIC" id="fig|281456.6.peg.357"/>